<accession>A5B7M3</accession>
<proteinExistence type="predicted"/>
<organism evidence="2">
    <name type="scientific">Vitis vinifera</name>
    <name type="common">Grape</name>
    <dbReference type="NCBI Taxonomy" id="29760"/>
    <lineage>
        <taxon>Eukaryota</taxon>
        <taxon>Viridiplantae</taxon>
        <taxon>Streptophyta</taxon>
        <taxon>Embryophyta</taxon>
        <taxon>Tracheophyta</taxon>
        <taxon>Spermatophyta</taxon>
        <taxon>Magnoliopsida</taxon>
        <taxon>eudicotyledons</taxon>
        <taxon>Gunneridae</taxon>
        <taxon>Pentapetalae</taxon>
        <taxon>rosids</taxon>
        <taxon>Vitales</taxon>
        <taxon>Vitaceae</taxon>
        <taxon>Viteae</taxon>
        <taxon>Vitis</taxon>
    </lineage>
</organism>
<dbReference type="SUPFAM" id="SSF52540">
    <property type="entry name" value="P-loop containing nucleoside triphosphate hydrolases"/>
    <property type="match status" value="1"/>
</dbReference>
<dbReference type="EMBL" id="AM449482">
    <property type="protein sequence ID" value="CAN80867.1"/>
    <property type="molecule type" value="Genomic_DNA"/>
</dbReference>
<dbReference type="InterPro" id="IPR002182">
    <property type="entry name" value="NB-ARC"/>
</dbReference>
<protein>
    <recommendedName>
        <fullName evidence="1">NB-ARC domain-containing protein</fullName>
    </recommendedName>
</protein>
<name>A5B7M3_VITVI</name>
<dbReference type="Gene3D" id="3.40.50.300">
    <property type="entry name" value="P-loop containing nucleotide triphosphate hydrolases"/>
    <property type="match status" value="1"/>
</dbReference>
<dbReference type="GO" id="GO:0043531">
    <property type="term" value="F:ADP binding"/>
    <property type="evidence" value="ECO:0007669"/>
    <property type="project" value="InterPro"/>
</dbReference>
<reference evidence="2" key="1">
    <citation type="journal article" date="2007" name="PLoS ONE">
        <title>The first genome sequence of an elite grapevine cultivar (Pinot noir Vitis vinifera L.): coping with a highly heterozygous genome.</title>
        <authorList>
            <person name="Velasco R."/>
            <person name="Zharkikh A."/>
            <person name="Troggio M."/>
            <person name="Cartwright D.A."/>
            <person name="Cestaro A."/>
            <person name="Pruss D."/>
            <person name="Pindo M."/>
            <person name="FitzGerald L.M."/>
            <person name="Vezzulli S."/>
            <person name="Reid J."/>
            <person name="Malacarne G."/>
            <person name="Iliev D."/>
            <person name="Coppola G."/>
            <person name="Wardell B."/>
            <person name="Micheletti D."/>
            <person name="Macalma T."/>
            <person name="Facci M."/>
            <person name="Mitchell J.T."/>
            <person name="Perazzolli M."/>
            <person name="Eldredge G."/>
            <person name="Gatto P."/>
            <person name="Oyzerski R."/>
            <person name="Moretto M."/>
            <person name="Gutin N."/>
            <person name="Stefanini M."/>
            <person name="Chen Y."/>
            <person name="Segala C."/>
            <person name="Davenport C."/>
            <person name="Dematte L."/>
            <person name="Mraz A."/>
            <person name="Battilana J."/>
            <person name="Stormo K."/>
            <person name="Costa F."/>
            <person name="Tao Q."/>
            <person name="Si-Ammour A."/>
            <person name="Harkins T."/>
            <person name="Lackey A."/>
            <person name="Perbost C."/>
            <person name="Taillon B."/>
            <person name="Stella A."/>
            <person name="Solovyev V."/>
            <person name="Fawcett J.A."/>
            <person name="Sterck L."/>
            <person name="Vandepoele K."/>
            <person name="Grando S.M."/>
            <person name="Toppo S."/>
            <person name="Moser C."/>
            <person name="Lanchbury J."/>
            <person name="Bogden R."/>
            <person name="Skolnick M."/>
            <person name="Sgaramella V."/>
            <person name="Bhatnagar S.K."/>
            <person name="Fontana P."/>
            <person name="Gutin A."/>
            <person name="Van de Peer Y."/>
            <person name="Salamini F."/>
            <person name="Viola R."/>
        </authorList>
    </citation>
    <scope>NUCLEOTIDE SEQUENCE</scope>
</reference>
<evidence type="ECO:0000259" key="1">
    <source>
        <dbReference type="Pfam" id="PF00931"/>
    </source>
</evidence>
<sequence>MGHDVWNENYCNWDRLQAPFSVVAKGSKVIVTTRNKNVALMMGALRNVHELNPLSEYMCLLVYVWEACI</sequence>
<evidence type="ECO:0000313" key="2">
    <source>
        <dbReference type="EMBL" id="CAN80867.1"/>
    </source>
</evidence>
<feature type="domain" description="NB-ARC" evidence="1">
    <location>
        <begin position="4"/>
        <end position="59"/>
    </location>
</feature>
<dbReference type="Pfam" id="PF00931">
    <property type="entry name" value="NB-ARC"/>
    <property type="match status" value="1"/>
</dbReference>
<dbReference type="AlphaFoldDB" id="A5B7M3"/>
<gene>
    <name evidence="2" type="ORF">VITISV_014180</name>
</gene>
<dbReference type="InterPro" id="IPR027417">
    <property type="entry name" value="P-loop_NTPase"/>
</dbReference>